<keyword evidence="4 6" id="KW-0472">Membrane</keyword>
<feature type="transmembrane region" description="Helical" evidence="6">
    <location>
        <begin position="190"/>
        <end position="209"/>
    </location>
</feature>
<evidence type="ECO:0000256" key="6">
    <source>
        <dbReference type="SAM" id="Phobius"/>
    </source>
</evidence>
<reference evidence="7 8" key="1">
    <citation type="submission" date="2013-07" db="EMBL/GenBank/DDBJ databases">
        <title>The Genome Sequence of Kwoniella mangroviensis CBS10435.</title>
        <authorList>
            <consortium name="The Broad Institute Genome Sequencing Platform"/>
            <person name="Cuomo C."/>
            <person name="Litvintseva A."/>
            <person name="Chen Y."/>
            <person name="Heitman J."/>
            <person name="Sun S."/>
            <person name="Springer D."/>
            <person name="Dromer F."/>
            <person name="Young S.K."/>
            <person name="Zeng Q."/>
            <person name="Gargeya S."/>
            <person name="Fitzgerald M."/>
            <person name="Abouelleil A."/>
            <person name="Alvarado L."/>
            <person name="Berlin A.M."/>
            <person name="Chapman S.B."/>
            <person name="Dewar J."/>
            <person name="Goldberg J."/>
            <person name="Griggs A."/>
            <person name="Gujja S."/>
            <person name="Hansen M."/>
            <person name="Howarth C."/>
            <person name="Imamovic A."/>
            <person name="Larimer J."/>
            <person name="McCowan C."/>
            <person name="Murphy C."/>
            <person name="Pearson M."/>
            <person name="Priest M."/>
            <person name="Roberts A."/>
            <person name="Saif S."/>
            <person name="Shea T."/>
            <person name="Sykes S."/>
            <person name="Wortman J."/>
            <person name="Nusbaum C."/>
            <person name="Birren B."/>
        </authorList>
    </citation>
    <scope>NUCLEOTIDE SEQUENCE [LARGE SCALE GENOMIC DNA]</scope>
    <source>
        <strain evidence="7 8">CBS 10435</strain>
    </source>
</reference>
<evidence type="ECO:0000256" key="1">
    <source>
        <dbReference type="ARBA" id="ARBA00004141"/>
    </source>
</evidence>
<dbReference type="Proteomes" id="UP000092583">
    <property type="component" value="Unassembled WGS sequence"/>
</dbReference>
<feature type="transmembrane region" description="Helical" evidence="6">
    <location>
        <begin position="70"/>
        <end position="91"/>
    </location>
</feature>
<feature type="region of interest" description="Disordered" evidence="5">
    <location>
        <begin position="1"/>
        <end position="24"/>
    </location>
</feature>
<dbReference type="InterPro" id="IPR050598">
    <property type="entry name" value="AminoAcid_Transporter"/>
</dbReference>
<dbReference type="PANTHER" id="PTHR11785:SF353">
    <property type="entry name" value="METHIONINE TRANSPORTER (EUROFUNG)"/>
    <property type="match status" value="1"/>
</dbReference>
<evidence type="ECO:0000313" key="8">
    <source>
        <dbReference type="Proteomes" id="UP000092583"/>
    </source>
</evidence>
<evidence type="ECO:0000256" key="2">
    <source>
        <dbReference type="ARBA" id="ARBA00022692"/>
    </source>
</evidence>
<dbReference type="PANTHER" id="PTHR11785">
    <property type="entry name" value="AMINO ACID TRANSPORTER"/>
    <property type="match status" value="1"/>
</dbReference>
<evidence type="ECO:0000256" key="4">
    <source>
        <dbReference type="ARBA" id="ARBA00023136"/>
    </source>
</evidence>
<feature type="compositionally biased region" description="Polar residues" evidence="5">
    <location>
        <begin position="1"/>
        <end position="10"/>
    </location>
</feature>
<feature type="transmembrane region" description="Helical" evidence="6">
    <location>
        <begin position="261"/>
        <end position="279"/>
    </location>
</feature>
<dbReference type="AlphaFoldDB" id="A0A1B9IXI8"/>
<feature type="transmembrane region" description="Helical" evidence="6">
    <location>
        <begin position="492"/>
        <end position="515"/>
    </location>
</feature>
<feature type="transmembrane region" description="Helical" evidence="6">
    <location>
        <begin position="460"/>
        <end position="480"/>
    </location>
</feature>
<feature type="transmembrane region" description="Helical" evidence="6">
    <location>
        <begin position="421"/>
        <end position="439"/>
    </location>
</feature>
<feature type="transmembrane region" description="Helical" evidence="6">
    <location>
        <begin position="300"/>
        <end position="321"/>
    </location>
</feature>
<evidence type="ECO:0000256" key="3">
    <source>
        <dbReference type="ARBA" id="ARBA00022989"/>
    </source>
</evidence>
<feature type="transmembrane region" description="Helical" evidence="6">
    <location>
        <begin position="388"/>
        <end position="415"/>
    </location>
</feature>
<accession>A0A1B9IXI8</accession>
<gene>
    <name evidence="7" type="ORF">L486_02930</name>
</gene>
<evidence type="ECO:0000256" key="5">
    <source>
        <dbReference type="SAM" id="MobiDB-lite"/>
    </source>
</evidence>
<name>A0A1B9IXI8_9TREE</name>
<dbReference type="GO" id="GO:0015179">
    <property type="term" value="F:L-amino acid transmembrane transporter activity"/>
    <property type="evidence" value="ECO:0007669"/>
    <property type="project" value="TreeGrafter"/>
</dbReference>
<dbReference type="Gene3D" id="1.20.1740.10">
    <property type="entry name" value="Amino acid/polyamine transporter I"/>
    <property type="match status" value="1"/>
</dbReference>
<keyword evidence="3 6" id="KW-1133">Transmembrane helix</keyword>
<feature type="transmembrane region" description="Helical" evidence="6">
    <location>
        <begin position="347"/>
        <end position="368"/>
    </location>
</feature>
<dbReference type="Pfam" id="PF13520">
    <property type="entry name" value="AA_permease_2"/>
    <property type="match status" value="1"/>
</dbReference>
<evidence type="ECO:0000313" key="7">
    <source>
        <dbReference type="EMBL" id="OCF60250.1"/>
    </source>
</evidence>
<dbReference type="GO" id="GO:0016020">
    <property type="term" value="C:membrane"/>
    <property type="evidence" value="ECO:0007669"/>
    <property type="project" value="UniProtKB-SubCell"/>
</dbReference>
<feature type="transmembrane region" description="Helical" evidence="6">
    <location>
        <begin position="221"/>
        <end position="241"/>
    </location>
</feature>
<feature type="transmembrane region" description="Helical" evidence="6">
    <location>
        <begin position="150"/>
        <end position="178"/>
    </location>
</feature>
<dbReference type="EMBL" id="KI669460">
    <property type="protein sequence ID" value="OCF60250.1"/>
    <property type="molecule type" value="Genomic_DNA"/>
</dbReference>
<keyword evidence="2 6" id="KW-0812">Transmembrane</keyword>
<proteinExistence type="predicted"/>
<dbReference type="OrthoDB" id="5982228at2759"/>
<feature type="transmembrane region" description="Helical" evidence="6">
    <location>
        <begin position="103"/>
        <end position="124"/>
    </location>
</feature>
<reference evidence="8" key="2">
    <citation type="submission" date="2013-12" db="EMBL/GenBank/DDBJ databases">
        <title>Evolution of pathogenesis and genome organization in the Tremellales.</title>
        <authorList>
            <person name="Cuomo C."/>
            <person name="Litvintseva A."/>
            <person name="Heitman J."/>
            <person name="Chen Y."/>
            <person name="Sun S."/>
            <person name="Springer D."/>
            <person name="Dromer F."/>
            <person name="Young S."/>
            <person name="Zeng Q."/>
            <person name="Chapman S."/>
            <person name="Gujja S."/>
            <person name="Saif S."/>
            <person name="Birren B."/>
        </authorList>
    </citation>
    <scope>NUCLEOTIDE SEQUENCE [LARGE SCALE GENOMIC DNA]</scope>
    <source>
        <strain evidence="8">CBS 10435</strain>
    </source>
</reference>
<comment type="subcellular location">
    <subcellularLocation>
        <location evidence="1">Membrane</location>
        <topology evidence="1">Multi-pass membrane protein</topology>
    </subcellularLocation>
</comment>
<keyword evidence="8" id="KW-1185">Reference proteome</keyword>
<organism evidence="7 8">
    <name type="scientific">Kwoniella mangroviensis CBS 10435</name>
    <dbReference type="NCBI Taxonomy" id="1331196"/>
    <lineage>
        <taxon>Eukaryota</taxon>
        <taxon>Fungi</taxon>
        <taxon>Dikarya</taxon>
        <taxon>Basidiomycota</taxon>
        <taxon>Agaricomycotina</taxon>
        <taxon>Tremellomycetes</taxon>
        <taxon>Tremellales</taxon>
        <taxon>Cryptococcaceae</taxon>
        <taxon>Kwoniella</taxon>
    </lineage>
</organism>
<protein>
    <submittedName>
        <fullName evidence="7">High-affinity methionine permease</fullName>
    </submittedName>
</protein>
<sequence>MSFSSSQEKSLGSPRAEVTPGGDDNLGVPEFYIDGKVNFVGEQGGNGAQATIQDVSGAPVERQNPLGYSVGWWSALFLNITMLIGTGIFSFPSSLLKSLGSVGLALVYWPIGLLISLAGNSVYLEFASYFPSRSGAEVVYLEQAFRKPKYFFPVAFAVQTVILSFVSSNVIVVASYIFKMTDRTPSGWESKGVGIAALTILCLPILLSTKWTLRLSNFCGVAKIITMLLIITRFVALGGHLNAVPDPKANFRNAFQGTTNNGYNLSNALVSIIFSYGGYTNSFNVANEIKNPIRTIKKTANTAVIFVAVLYLLANIAYFAVLTKAEIKGSTQVTASIFWQKLFGARAAKGLTILPVLSASSNILTTMVGHTRMIREIGRQGVLPFPKFWVTTWPFGTPTGAIIAIWVVSFIIIVAPPAGTAFNFIVALQNYPSSFFLALMTFGFDVRKNLNLPRPEYRSWTVVLLFFLAANLFLIIMPWVPPPGGINNSSFGFFYGASSLAGLGIVFLCALYFVLWSKLFPKLGGYQLRQVVVSLPDGSLSHQLIKVRNDEVDEWDAKHDLSGRSLREYEFRA</sequence>
<dbReference type="InterPro" id="IPR002293">
    <property type="entry name" value="AA/rel_permease1"/>
</dbReference>
<dbReference type="STRING" id="1331196.A0A1B9IXI8"/>